<organism evidence="1 2">
    <name type="scientific">Agrobacterium tomkonis CFBP 6623</name>
    <dbReference type="NCBI Taxonomy" id="1183432"/>
    <lineage>
        <taxon>Bacteria</taxon>
        <taxon>Pseudomonadati</taxon>
        <taxon>Pseudomonadota</taxon>
        <taxon>Alphaproteobacteria</taxon>
        <taxon>Hyphomicrobiales</taxon>
        <taxon>Rhizobiaceae</taxon>
        <taxon>Rhizobium/Agrobacterium group</taxon>
        <taxon>Agrobacterium</taxon>
        <taxon>Agrobacterium tumefaciens complex</taxon>
    </lineage>
</organism>
<keyword evidence="2" id="KW-1185">Reference proteome</keyword>
<dbReference type="Proteomes" id="UP000191988">
    <property type="component" value="Unassembled WGS sequence"/>
</dbReference>
<name>A0A1S7RTK7_9HYPH</name>
<evidence type="ECO:0000313" key="1">
    <source>
        <dbReference type="EMBL" id="CUX57373.1"/>
    </source>
</evidence>
<reference evidence="2" key="1">
    <citation type="submission" date="2016-01" db="EMBL/GenBank/DDBJ databases">
        <authorList>
            <person name="Regsiter A."/>
            <person name="william w."/>
        </authorList>
    </citation>
    <scope>NUCLEOTIDE SEQUENCE [LARGE SCALE GENOMIC DNA]</scope>
    <source>
        <strain evidence="2">CFBP 6623</strain>
    </source>
</reference>
<gene>
    <name evidence="1" type="ORF">AGR3A_Lc140347</name>
</gene>
<dbReference type="AlphaFoldDB" id="A0A1S7RTK7"/>
<accession>A0A1S7RTK7</accession>
<protein>
    <submittedName>
        <fullName evidence="1">Uncharacterized protein</fullName>
    </submittedName>
</protein>
<dbReference type="EMBL" id="FBWK01000050">
    <property type="protein sequence ID" value="CUX57373.1"/>
    <property type="molecule type" value="Genomic_DNA"/>
</dbReference>
<sequence length="68" mass="7543">MNPITIISRASIFQNKIATLALDIKTLQNPDNLTTTSPSSMELTAILTIWERSHIKIADYISVSGRNI</sequence>
<dbReference type="STRING" id="1183432.AGR3A_Lc140347"/>
<proteinExistence type="predicted"/>
<evidence type="ECO:0000313" key="2">
    <source>
        <dbReference type="Proteomes" id="UP000191988"/>
    </source>
</evidence>